<feature type="domain" description="NADP-dependent oxidoreductase" evidence="1">
    <location>
        <begin position="25"/>
        <end position="311"/>
    </location>
</feature>
<evidence type="ECO:0000313" key="3">
    <source>
        <dbReference type="Proteomes" id="UP001500767"/>
    </source>
</evidence>
<dbReference type="Pfam" id="PF00248">
    <property type="entry name" value="Aldo_ket_red"/>
    <property type="match status" value="1"/>
</dbReference>
<evidence type="ECO:0000259" key="1">
    <source>
        <dbReference type="Pfam" id="PF00248"/>
    </source>
</evidence>
<dbReference type="Proteomes" id="UP001500767">
    <property type="component" value="Unassembled WGS sequence"/>
</dbReference>
<protein>
    <submittedName>
        <fullName evidence="2">Aldo/keto reductase</fullName>
    </submittedName>
</protein>
<dbReference type="EMBL" id="BAAAYR010000007">
    <property type="protein sequence ID" value="GAA3580149.1"/>
    <property type="molecule type" value="Genomic_DNA"/>
</dbReference>
<dbReference type="Gene3D" id="3.20.20.100">
    <property type="entry name" value="NADP-dependent oxidoreductase domain"/>
    <property type="match status" value="1"/>
</dbReference>
<dbReference type="PANTHER" id="PTHR42686:SF1">
    <property type="entry name" value="GH17980P-RELATED"/>
    <property type="match status" value="1"/>
</dbReference>
<dbReference type="SUPFAM" id="SSF51430">
    <property type="entry name" value="NAD(P)-linked oxidoreductase"/>
    <property type="match status" value="1"/>
</dbReference>
<name>A0ABP6YB02_9ACTN</name>
<sequence>MTAVDAGRWLERRPLGRTGLLAPALCIGTSAIGSIPGIYGYEVATEQALETLRAVFAGPVPFVDTSNSYGGGESERRIGTVLREIGGLPPEFLLSTKVDPDETGDFSGERVRRSLDESRERLGLDVLPLVHLHDPEKIGFEASMAAGGPVEALVALRDEGLVGHLGVAGGPAGMLREFVDTGLFEVVVTHNRFTLLDRSAEPLLDRCAEVGVAVVNGAPFGGGILVKGPADNPRYAYRQASDAVLAGAARLKEICEAAGVPLAAAALQVSLRDPRISSTIVGITRPERLDQTLELATTPIADEVWAELRAATPAPDGWLDPPPAG</sequence>
<comment type="caution">
    <text evidence="2">The sequence shown here is derived from an EMBL/GenBank/DDBJ whole genome shotgun (WGS) entry which is preliminary data.</text>
</comment>
<dbReference type="InterPro" id="IPR023210">
    <property type="entry name" value="NADP_OxRdtase_dom"/>
</dbReference>
<dbReference type="PANTHER" id="PTHR42686">
    <property type="entry name" value="GH17980P-RELATED"/>
    <property type="match status" value="1"/>
</dbReference>
<reference evidence="3" key="1">
    <citation type="journal article" date="2019" name="Int. J. Syst. Evol. Microbiol.">
        <title>The Global Catalogue of Microorganisms (GCM) 10K type strain sequencing project: providing services to taxonomists for standard genome sequencing and annotation.</title>
        <authorList>
            <consortium name="The Broad Institute Genomics Platform"/>
            <consortium name="The Broad Institute Genome Sequencing Center for Infectious Disease"/>
            <person name="Wu L."/>
            <person name="Ma J."/>
        </authorList>
    </citation>
    <scope>NUCLEOTIDE SEQUENCE [LARGE SCALE GENOMIC DNA]</scope>
    <source>
        <strain evidence="3">JCM 16540</strain>
    </source>
</reference>
<dbReference type="RefSeq" id="WP_204912940.1">
    <property type="nucleotide sequence ID" value="NZ_BAAAYR010000007.1"/>
</dbReference>
<organism evidence="2 3">
    <name type="scientific">Microlunatus spumicola</name>
    <dbReference type="NCBI Taxonomy" id="81499"/>
    <lineage>
        <taxon>Bacteria</taxon>
        <taxon>Bacillati</taxon>
        <taxon>Actinomycetota</taxon>
        <taxon>Actinomycetes</taxon>
        <taxon>Propionibacteriales</taxon>
        <taxon>Propionibacteriaceae</taxon>
        <taxon>Microlunatus</taxon>
    </lineage>
</organism>
<gene>
    <name evidence="2" type="ORF">GCM10022197_42340</name>
</gene>
<dbReference type="InterPro" id="IPR020471">
    <property type="entry name" value="AKR"/>
</dbReference>
<dbReference type="CDD" id="cd19090">
    <property type="entry name" value="AKR_AKR15A-like"/>
    <property type="match status" value="1"/>
</dbReference>
<dbReference type="InterPro" id="IPR036812">
    <property type="entry name" value="NAD(P)_OxRdtase_dom_sf"/>
</dbReference>
<proteinExistence type="predicted"/>
<keyword evidence="3" id="KW-1185">Reference proteome</keyword>
<evidence type="ECO:0000313" key="2">
    <source>
        <dbReference type="EMBL" id="GAA3580149.1"/>
    </source>
</evidence>
<accession>A0ABP6YB02</accession>